<dbReference type="PROSITE" id="PS50088">
    <property type="entry name" value="ANK_REPEAT"/>
    <property type="match status" value="2"/>
</dbReference>
<keyword evidence="4 8" id="KW-1133">Transmembrane helix</keyword>
<keyword evidence="6 8" id="KW-0472">Membrane</keyword>
<feature type="transmembrane region" description="Helical" evidence="8">
    <location>
        <begin position="342"/>
        <end position="365"/>
    </location>
</feature>
<evidence type="ECO:0000313" key="11">
    <source>
        <dbReference type="Proteomes" id="UP001202328"/>
    </source>
</evidence>
<keyword evidence="5 7" id="KW-0040">ANK repeat</keyword>
<dbReference type="PANTHER" id="PTHR24186">
    <property type="entry name" value="PROTEIN PHOSPHATASE 1 REGULATORY SUBUNIT"/>
    <property type="match status" value="1"/>
</dbReference>
<evidence type="ECO:0000256" key="8">
    <source>
        <dbReference type="SAM" id="Phobius"/>
    </source>
</evidence>
<proteinExistence type="predicted"/>
<dbReference type="InterPro" id="IPR036770">
    <property type="entry name" value="Ankyrin_rpt-contain_sf"/>
</dbReference>
<dbReference type="InterPro" id="IPR026961">
    <property type="entry name" value="PGG_dom"/>
</dbReference>
<dbReference type="EMBL" id="JAJJMB010014022">
    <property type="protein sequence ID" value="KAI3863979.1"/>
    <property type="molecule type" value="Genomic_DNA"/>
</dbReference>
<dbReference type="Pfam" id="PF13857">
    <property type="entry name" value="Ank_5"/>
    <property type="match status" value="1"/>
</dbReference>
<evidence type="ECO:0000256" key="1">
    <source>
        <dbReference type="ARBA" id="ARBA00004141"/>
    </source>
</evidence>
<feature type="repeat" description="ANK" evidence="7">
    <location>
        <begin position="184"/>
        <end position="206"/>
    </location>
</feature>
<comment type="caution">
    <text evidence="10">The sequence shown here is derived from an EMBL/GenBank/DDBJ whole genome shotgun (WGS) entry which is preliminary data.</text>
</comment>
<feature type="transmembrane region" description="Helical" evidence="8">
    <location>
        <begin position="417"/>
        <end position="441"/>
    </location>
</feature>
<keyword evidence="11" id="KW-1185">Reference proteome</keyword>
<dbReference type="PANTHER" id="PTHR24186:SF37">
    <property type="entry name" value="PGG DOMAIN-CONTAINING PROTEIN"/>
    <property type="match status" value="1"/>
</dbReference>
<evidence type="ECO:0000256" key="4">
    <source>
        <dbReference type="ARBA" id="ARBA00022989"/>
    </source>
</evidence>
<evidence type="ECO:0000256" key="2">
    <source>
        <dbReference type="ARBA" id="ARBA00022692"/>
    </source>
</evidence>
<keyword evidence="3" id="KW-0677">Repeat</keyword>
<keyword evidence="2 8" id="KW-0812">Transmembrane</keyword>
<evidence type="ECO:0000256" key="3">
    <source>
        <dbReference type="ARBA" id="ARBA00022737"/>
    </source>
</evidence>
<evidence type="ECO:0000256" key="6">
    <source>
        <dbReference type="ARBA" id="ARBA00023136"/>
    </source>
</evidence>
<dbReference type="SMART" id="SM00248">
    <property type="entry name" value="ANK"/>
    <property type="match status" value="5"/>
</dbReference>
<protein>
    <recommendedName>
        <fullName evidence="9">PGG domain-containing protein</fullName>
    </recommendedName>
</protein>
<dbReference type="Pfam" id="PF12796">
    <property type="entry name" value="Ank_2"/>
    <property type="match status" value="2"/>
</dbReference>
<evidence type="ECO:0000256" key="7">
    <source>
        <dbReference type="PROSITE-ProRule" id="PRU00023"/>
    </source>
</evidence>
<dbReference type="Proteomes" id="UP001202328">
    <property type="component" value="Unassembled WGS sequence"/>
</dbReference>
<evidence type="ECO:0000313" key="10">
    <source>
        <dbReference type="EMBL" id="KAI3863979.1"/>
    </source>
</evidence>
<dbReference type="PROSITE" id="PS50297">
    <property type="entry name" value="ANK_REP_REGION"/>
    <property type="match status" value="2"/>
</dbReference>
<dbReference type="InterPro" id="IPR002110">
    <property type="entry name" value="Ankyrin_rpt"/>
</dbReference>
<reference evidence="10" key="1">
    <citation type="submission" date="2022-04" db="EMBL/GenBank/DDBJ databases">
        <title>A functionally conserved STORR gene fusion in Papaver species that diverged 16.8 million years ago.</title>
        <authorList>
            <person name="Catania T."/>
        </authorList>
    </citation>
    <scope>NUCLEOTIDE SEQUENCE</scope>
    <source>
        <strain evidence="10">S-188037</strain>
    </source>
</reference>
<feature type="transmembrane region" description="Helical" evidence="8">
    <location>
        <begin position="374"/>
        <end position="397"/>
    </location>
</feature>
<evidence type="ECO:0000259" key="9">
    <source>
        <dbReference type="Pfam" id="PF13962"/>
    </source>
</evidence>
<dbReference type="Pfam" id="PF13962">
    <property type="entry name" value="PGG"/>
    <property type="match status" value="1"/>
</dbReference>
<sequence>MDTRLYEASIGGDVNSLVELLEQDPLLLHRVITSFHETPLHIAVISNHVDFAKKILSIKPELASEVDLQGLCTPLHVASTGTNVEMVNVLLRANPDVCSVINGDGRLPLHLAVIKGRIEIVKLLIRTRPETVRVLTNGTETILHLCARYNRLEVLKLLVPTFMQLAHNSSEDQAVVSINSLDDDGNTILHLAVARKQIQMIKYLLKDNLMGVEAINTINKNGYAALDILSQNLIKDIKDIEIGDLLRNAGALSAREQQLAAASSSTWLQPLFSLISSRNERYLENDNWLTKKHSALMVVASLIATMAFQAGLNPPSGVWQDNSEETKHSAGTSIMADYAPRIYILFMISNTTGFLASLSVILLLISGLPLKRRFFVWLLTAIMWIAITSTASTYIIALICISAQHITSPLKVLKGLFFAWIGFMCVIVFVHILRLLSWLLWKSGIIPTRVQGGGS</sequence>
<evidence type="ECO:0000256" key="5">
    <source>
        <dbReference type="ARBA" id="ARBA00023043"/>
    </source>
</evidence>
<name>A0AAD4X9F6_9MAGN</name>
<comment type="subcellular location">
    <subcellularLocation>
        <location evidence="1">Membrane</location>
        <topology evidence="1">Multi-pass membrane protein</topology>
    </subcellularLocation>
</comment>
<dbReference type="SUPFAM" id="SSF48403">
    <property type="entry name" value="Ankyrin repeat"/>
    <property type="match status" value="1"/>
</dbReference>
<organism evidence="10 11">
    <name type="scientific">Papaver atlanticum</name>
    <dbReference type="NCBI Taxonomy" id="357466"/>
    <lineage>
        <taxon>Eukaryota</taxon>
        <taxon>Viridiplantae</taxon>
        <taxon>Streptophyta</taxon>
        <taxon>Embryophyta</taxon>
        <taxon>Tracheophyta</taxon>
        <taxon>Spermatophyta</taxon>
        <taxon>Magnoliopsida</taxon>
        <taxon>Ranunculales</taxon>
        <taxon>Papaveraceae</taxon>
        <taxon>Papaveroideae</taxon>
        <taxon>Papaver</taxon>
    </lineage>
</organism>
<accession>A0AAD4X9F6</accession>
<dbReference type="Gene3D" id="1.25.40.20">
    <property type="entry name" value="Ankyrin repeat-containing domain"/>
    <property type="match status" value="2"/>
</dbReference>
<feature type="repeat" description="ANK" evidence="7">
    <location>
        <begin position="104"/>
        <end position="126"/>
    </location>
</feature>
<dbReference type="GO" id="GO:0005886">
    <property type="term" value="C:plasma membrane"/>
    <property type="evidence" value="ECO:0007669"/>
    <property type="project" value="TreeGrafter"/>
</dbReference>
<gene>
    <name evidence="10" type="ORF">MKW98_031571</name>
</gene>
<feature type="domain" description="PGG" evidence="9">
    <location>
        <begin position="287"/>
        <end position="400"/>
    </location>
</feature>
<dbReference type="AlphaFoldDB" id="A0AAD4X9F6"/>